<comment type="caution">
    <text evidence="1">The sequence shown here is derived from an EMBL/GenBank/DDBJ whole genome shotgun (WGS) entry which is preliminary data.</text>
</comment>
<sequence>MIPQPTLVEQRALIDSLAPQRLRRFRAAVAGDRGAIALYLLDSQIASHLHATVRMVEVALRERVHRALSSSFDDHWYLSQRELFDVDLTEKIDEALEKVGEKAPPGKVVAQLMLGTWVSLLGKGDRKEDGTKARFDRNIWAPALQDAFPGIDRKSLHRSAMSLNWARNRINHCEPIVFGFPQPGLGTPGVQLRRAPHLVLEDARSFIGYLDADLEGWMRRWSEIDTLLMDPLVETALDHIEQEKSVELQR</sequence>
<evidence type="ECO:0000313" key="2">
    <source>
        <dbReference type="Proteomes" id="UP000317410"/>
    </source>
</evidence>
<evidence type="ECO:0000313" key="1">
    <source>
        <dbReference type="EMBL" id="GEC76966.1"/>
    </source>
</evidence>
<reference evidence="1 2" key="1">
    <citation type="submission" date="2019-06" db="EMBL/GenBank/DDBJ databases">
        <title>Whole genome shotgun sequence of Microbacterium liquefaciens NBRC 15037.</title>
        <authorList>
            <person name="Hosoyama A."/>
            <person name="Uohara A."/>
            <person name="Ohji S."/>
            <person name="Ichikawa N."/>
        </authorList>
    </citation>
    <scope>NUCLEOTIDE SEQUENCE [LARGE SCALE GENOMIC DNA]</scope>
    <source>
        <strain evidence="1 2">NBRC 15037</strain>
    </source>
</reference>
<evidence type="ECO:0008006" key="3">
    <source>
        <dbReference type="Google" id="ProtNLM"/>
    </source>
</evidence>
<accession>A0A4Y4B9H3</accession>
<dbReference type="EMBL" id="BJNQ01000032">
    <property type="protein sequence ID" value="GEC76966.1"/>
    <property type="molecule type" value="Genomic_DNA"/>
</dbReference>
<dbReference type="RefSeq" id="WP_167497472.1">
    <property type="nucleotide sequence ID" value="NZ_BJNQ01000032.1"/>
</dbReference>
<proteinExistence type="predicted"/>
<protein>
    <recommendedName>
        <fullName evidence="3">Abi-like protein</fullName>
    </recommendedName>
</protein>
<dbReference type="AlphaFoldDB" id="A0A4Y4B9H3"/>
<dbReference type="Proteomes" id="UP000317410">
    <property type="component" value="Unassembled WGS sequence"/>
</dbReference>
<organism evidence="1 2">
    <name type="scientific">Microbacterium maritypicum</name>
    <name type="common">Microbacterium liquefaciens</name>
    <dbReference type="NCBI Taxonomy" id="33918"/>
    <lineage>
        <taxon>Bacteria</taxon>
        <taxon>Bacillati</taxon>
        <taxon>Actinomycetota</taxon>
        <taxon>Actinomycetes</taxon>
        <taxon>Micrococcales</taxon>
        <taxon>Microbacteriaceae</taxon>
        <taxon>Microbacterium</taxon>
    </lineage>
</organism>
<name>A0A4Y4B9H3_MICMQ</name>
<gene>
    <name evidence="1" type="ORF">MLI01_31110</name>
</gene>